<dbReference type="InterPro" id="IPR027417">
    <property type="entry name" value="P-loop_NTPase"/>
</dbReference>
<protein>
    <recommendedName>
        <fullName evidence="1">KAP NTPase domain-containing protein</fullName>
    </recommendedName>
</protein>
<dbReference type="RefSeq" id="WP_159750133.1">
    <property type="nucleotide sequence ID" value="NZ_WUQX01000001.1"/>
</dbReference>
<accession>A0A7X3SHW4</accession>
<sequence>MSSSICIDLHNNYEEYIEDVKDFNNSIFKDVYNSLYKVLNEILTETQNKRGNIITILGNRGSGKSSLLLSFANSLVSNKYKAFMETVIGEDTSKKVYDDVQFSVMDSLDASMLDSSEDVFDILLSRMLRNVDEYLEKDAAEERRNRKFQYDILQEFDKIYEIHQMIKKEKNRTNESDLMSGYSSLSLLRSLPDSLEMNDKFKKLVDNYLEIVLRNGCEWREQKNYLIVPIDDLDMNGENGFESLEQLYRYVAVKNVIVVVAVKYEQIMHLAEKNGYKLYSDSWNNTDKNEMGYINNYAKEYLAKLLPIQNRVYMPDMVLHHQEIREKWHVQENGKTIRENIFCKIKEATGMCFYISGKTMHFLEPESLRELRGYYGYLDSQLMTRNLKENKNQKEIVKDNIEQFACDFLNRITNRKLSYEHKRKILFLCELDYAGMSEYLINNILYEKYGVIPCRFKNSYGELLLYLYLAGRDNQEEKLFVDAIIIFYTYLVQREKIKLQKSARSIGKMDVMAEIFPDSWAGSWSNYLVPQIIEGKIEVKKEEKDEQTSGDRRREKEQLWGCIERIELVKAHPYIQWEYQEINHVCNWIKKNGKKIKDLEWMFIFFEEFASEHERENIDLIVEQDPEDPESGMTWSFTNKMADFNILAFIKHSYYYRKYFHELYGAIAKALIDLTNSKETIDDVRKVLKQSSALYKEFQKWESDSEGIAVPFHYTDIYYHMLYWLREQASEKNHSAVESDSVFAVLRGVYQDIKEFLENQDKGYSLNKSRRKSAGFAENFEKCPIIKVFLNKAQEPDEYTKKMFGRIVYCCAEHGGSNKRYGKSKRRDSEVTTSDELGYETYSWR</sequence>
<reference evidence="2 3" key="1">
    <citation type="submission" date="2019-12" db="EMBL/GenBank/DDBJ databases">
        <title>Sporaefaciens musculi gen. nov., sp. nov., a novel bacterium isolated from the caecum of an obese mouse.</title>
        <authorList>
            <person name="Rasmussen T.S."/>
            <person name="Streidl T."/>
            <person name="Hitch T.C.A."/>
            <person name="Wortmann E."/>
            <person name="Deptula P."/>
            <person name="Hansen M."/>
            <person name="Nielsen D.S."/>
            <person name="Clavel T."/>
            <person name="Vogensen F.K."/>
        </authorList>
    </citation>
    <scope>NUCLEOTIDE SEQUENCE [LARGE SCALE GENOMIC DNA]</scope>
    <source>
        <strain evidence="2 3">WCA-9-b2</strain>
    </source>
</reference>
<evidence type="ECO:0000259" key="1">
    <source>
        <dbReference type="Pfam" id="PF07693"/>
    </source>
</evidence>
<evidence type="ECO:0000313" key="2">
    <source>
        <dbReference type="EMBL" id="MXP74799.1"/>
    </source>
</evidence>
<gene>
    <name evidence="2" type="ORF">GN277_05210</name>
</gene>
<proteinExistence type="predicted"/>
<evidence type="ECO:0000313" key="3">
    <source>
        <dbReference type="Proteomes" id="UP000460412"/>
    </source>
</evidence>
<dbReference type="AlphaFoldDB" id="A0A7X3SHW4"/>
<dbReference type="SUPFAM" id="SSF52540">
    <property type="entry name" value="P-loop containing nucleoside triphosphate hydrolases"/>
    <property type="match status" value="1"/>
</dbReference>
<feature type="domain" description="KAP NTPase" evidence="1">
    <location>
        <begin position="32"/>
        <end position="278"/>
    </location>
</feature>
<dbReference type="Gene3D" id="3.40.50.300">
    <property type="entry name" value="P-loop containing nucleotide triphosphate hydrolases"/>
    <property type="match status" value="1"/>
</dbReference>
<dbReference type="EMBL" id="WUQX01000001">
    <property type="protein sequence ID" value="MXP74799.1"/>
    <property type="molecule type" value="Genomic_DNA"/>
</dbReference>
<comment type="caution">
    <text evidence="2">The sequence shown here is derived from an EMBL/GenBank/DDBJ whole genome shotgun (WGS) entry which is preliminary data.</text>
</comment>
<organism evidence="2 3">
    <name type="scientific">Sporofaciens musculi</name>
    <dbReference type="NCBI Taxonomy" id="2681861"/>
    <lineage>
        <taxon>Bacteria</taxon>
        <taxon>Bacillati</taxon>
        <taxon>Bacillota</taxon>
        <taxon>Clostridia</taxon>
        <taxon>Lachnospirales</taxon>
        <taxon>Lachnospiraceae</taxon>
        <taxon>Sporofaciens</taxon>
    </lineage>
</organism>
<keyword evidence="3" id="KW-1185">Reference proteome</keyword>
<dbReference type="Proteomes" id="UP000460412">
    <property type="component" value="Unassembled WGS sequence"/>
</dbReference>
<dbReference type="InterPro" id="IPR011646">
    <property type="entry name" value="KAP_P-loop"/>
</dbReference>
<name>A0A7X3SHW4_9FIRM</name>
<dbReference type="Pfam" id="PF07693">
    <property type="entry name" value="KAP_NTPase"/>
    <property type="match status" value="1"/>
</dbReference>